<proteinExistence type="predicted"/>
<dbReference type="GO" id="GO:0005776">
    <property type="term" value="C:autophagosome"/>
    <property type="evidence" value="ECO:0007669"/>
    <property type="project" value="TreeGrafter"/>
</dbReference>
<dbReference type="Gene3D" id="1.10.510.10">
    <property type="entry name" value="Transferase(Phosphotransferase) domain 1"/>
    <property type="match status" value="1"/>
</dbReference>
<dbReference type="InterPro" id="IPR008271">
    <property type="entry name" value="Ser/Thr_kinase_AS"/>
</dbReference>
<dbReference type="InterPro" id="IPR045269">
    <property type="entry name" value="Atg1-like"/>
</dbReference>
<dbReference type="GO" id="GO:0000407">
    <property type="term" value="C:phagophore assembly site"/>
    <property type="evidence" value="ECO:0007669"/>
    <property type="project" value="TreeGrafter"/>
</dbReference>
<dbReference type="InterPro" id="IPR000719">
    <property type="entry name" value="Prot_kinase_dom"/>
</dbReference>
<dbReference type="SUPFAM" id="SSF56112">
    <property type="entry name" value="Protein kinase-like (PK-like)"/>
    <property type="match status" value="1"/>
</dbReference>
<reference evidence="2" key="1">
    <citation type="submission" date="2020-07" db="EMBL/GenBank/DDBJ databases">
        <authorList>
            <person name="Lin J."/>
        </authorList>
    </citation>
    <scope>NUCLEOTIDE SEQUENCE</scope>
</reference>
<dbReference type="GO" id="GO:0010506">
    <property type="term" value="P:regulation of autophagy"/>
    <property type="evidence" value="ECO:0007669"/>
    <property type="project" value="InterPro"/>
</dbReference>
<feature type="domain" description="Protein kinase" evidence="1">
    <location>
        <begin position="19"/>
        <end position="317"/>
    </location>
</feature>
<dbReference type="AlphaFoldDB" id="A0A6V7NGZ4"/>
<dbReference type="SMART" id="SM00220">
    <property type="entry name" value="S_TKc"/>
    <property type="match status" value="1"/>
</dbReference>
<dbReference type="GO" id="GO:0004674">
    <property type="term" value="F:protein serine/threonine kinase activity"/>
    <property type="evidence" value="ECO:0007669"/>
    <property type="project" value="InterPro"/>
</dbReference>
<gene>
    <name evidence="2" type="ORF">CB5_LOCUS1052</name>
</gene>
<protein>
    <recommendedName>
        <fullName evidence="1">Protein kinase domain-containing protein</fullName>
    </recommendedName>
</protein>
<dbReference type="PROSITE" id="PS50011">
    <property type="entry name" value="PROTEIN_KINASE_DOM"/>
    <property type="match status" value="1"/>
</dbReference>
<dbReference type="InterPro" id="IPR011009">
    <property type="entry name" value="Kinase-like_dom_sf"/>
</dbReference>
<dbReference type="PROSITE" id="PS00108">
    <property type="entry name" value="PROTEIN_KINASE_ST"/>
    <property type="match status" value="1"/>
</dbReference>
<dbReference type="GO" id="GO:0016020">
    <property type="term" value="C:membrane"/>
    <property type="evidence" value="ECO:0007669"/>
    <property type="project" value="TreeGrafter"/>
</dbReference>
<organism evidence="2">
    <name type="scientific">Ananas comosus var. bracteatus</name>
    <name type="common">red pineapple</name>
    <dbReference type="NCBI Taxonomy" id="296719"/>
    <lineage>
        <taxon>Eukaryota</taxon>
        <taxon>Viridiplantae</taxon>
        <taxon>Streptophyta</taxon>
        <taxon>Embryophyta</taxon>
        <taxon>Tracheophyta</taxon>
        <taxon>Spermatophyta</taxon>
        <taxon>Magnoliopsida</taxon>
        <taxon>Liliopsida</taxon>
        <taxon>Poales</taxon>
        <taxon>Bromeliaceae</taxon>
        <taxon>Bromelioideae</taxon>
        <taxon>Ananas</taxon>
    </lineage>
</organism>
<evidence type="ECO:0000313" key="2">
    <source>
        <dbReference type="EMBL" id="CAD1817841.1"/>
    </source>
</evidence>
<sequence>MEGRREPPIAAVGGYDVLARLGPAGAYGRISTVYRGARRSDGRNVALKQVCLSGLSANLKDSLDCEIRFLASAATPTSSASLMSSNVFLIIDSTNYARSSIEGHVKFAHKANLVYVPGRRITFLVLEFCEGGDLAAYIKRNGRVQEHVVRKFMRQLGAGLKVLRTHHIIHRDLKPENILLSTPTADAVLKIADFGLSRFLPPGEYVEMVCGSPFYMAPEVMLFQKYDDKVDMWSIGVIFFELLNGYPPFHGRSYVELLQNIKKCTSLPFSELLLRSLHPDTVNMCARLLCVDPEERLPFDEFYRASSSQDCVSLHNA</sequence>
<dbReference type="PANTHER" id="PTHR24348">
    <property type="entry name" value="SERINE/THREONINE-PROTEIN KINASE UNC-51-RELATED"/>
    <property type="match status" value="1"/>
</dbReference>
<evidence type="ECO:0000259" key="1">
    <source>
        <dbReference type="PROSITE" id="PS50011"/>
    </source>
</evidence>
<accession>A0A6V7NGZ4</accession>
<dbReference type="PANTHER" id="PTHR24348:SF53">
    <property type="entry name" value="SERINE_THREONINE-PROTEIN KINASE ATG1T"/>
    <property type="match status" value="1"/>
</dbReference>
<dbReference type="EMBL" id="LR862138">
    <property type="protein sequence ID" value="CAD1817841.1"/>
    <property type="molecule type" value="Genomic_DNA"/>
</dbReference>
<dbReference type="GO" id="GO:0005829">
    <property type="term" value="C:cytosol"/>
    <property type="evidence" value="ECO:0007669"/>
    <property type="project" value="TreeGrafter"/>
</dbReference>
<dbReference type="Pfam" id="PF00069">
    <property type="entry name" value="Pkinase"/>
    <property type="match status" value="1"/>
</dbReference>
<dbReference type="GO" id="GO:0005524">
    <property type="term" value="F:ATP binding"/>
    <property type="evidence" value="ECO:0007669"/>
    <property type="project" value="InterPro"/>
</dbReference>
<dbReference type="GO" id="GO:0000045">
    <property type="term" value="P:autophagosome assembly"/>
    <property type="evidence" value="ECO:0007669"/>
    <property type="project" value="TreeGrafter"/>
</dbReference>
<name>A0A6V7NGZ4_ANACO</name>